<evidence type="ECO:0000313" key="2">
    <source>
        <dbReference type="EMBL" id="MBD2595817.1"/>
    </source>
</evidence>
<accession>A0ABR8FXF8</accession>
<dbReference type="EMBL" id="JACJTB010000020">
    <property type="protein sequence ID" value="MBD2595817.1"/>
    <property type="molecule type" value="Genomic_DNA"/>
</dbReference>
<dbReference type="RefSeq" id="WP_190968593.1">
    <property type="nucleotide sequence ID" value="NZ_JACJTB010000020.1"/>
</dbReference>
<keyword evidence="1" id="KW-1133">Transmembrane helix</keyword>
<organism evidence="2 3">
    <name type="scientific">Nostoc spongiaeforme FACHB-130</name>
    <dbReference type="NCBI Taxonomy" id="1357510"/>
    <lineage>
        <taxon>Bacteria</taxon>
        <taxon>Bacillati</taxon>
        <taxon>Cyanobacteriota</taxon>
        <taxon>Cyanophyceae</taxon>
        <taxon>Nostocales</taxon>
        <taxon>Nostocaceae</taxon>
        <taxon>Nostoc</taxon>
    </lineage>
</organism>
<dbReference type="Pfam" id="PF12046">
    <property type="entry name" value="CCB1"/>
    <property type="match status" value="1"/>
</dbReference>
<proteinExistence type="predicted"/>
<evidence type="ECO:0000313" key="3">
    <source>
        <dbReference type="Proteomes" id="UP000603457"/>
    </source>
</evidence>
<gene>
    <name evidence="2" type="ORF">H6G74_15975</name>
</gene>
<dbReference type="InterPro" id="IPR021919">
    <property type="entry name" value="CCB1"/>
</dbReference>
<dbReference type="PANTHER" id="PTHR35302:SF1">
    <property type="entry name" value="PROTEIN COFACTOR ASSEMBLY OF COMPLEX C SUBUNIT B CCB1, CHLOROPLASTIC"/>
    <property type="match status" value="1"/>
</dbReference>
<feature type="transmembrane region" description="Helical" evidence="1">
    <location>
        <begin position="81"/>
        <end position="103"/>
    </location>
</feature>
<keyword evidence="3" id="KW-1185">Reference proteome</keyword>
<feature type="transmembrane region" description="Helical" evidence="1">
    <location>
        <begin position="6"/>
        <end position="24"/>
    </location>
</feature>
<keyword evidence="1" id="KW-0472">Membrane</keyword>
<sequence length="177" mass="19947">MDTAILPSTFLLTLLLLVGLFFFIRAATKDRTETAQLISEQEEAVLMPQLQDYFRSRSYRVAEVDRDQNQVTFEGFVQPSLFLAIFLTLLATVGLICLSFVLSLLLPNISSFFLGIILLAPLSGLFYWKKAGRTEKVLLHLQKANQDEPNSLGKITVTAHRDELIELQKALDLKLSD</sequence>
<reference evidence="2 3" key="1">
    <citation type="journal article" date="2020" name="ISME J.">
        <title>Comparative genomics reveals insights into cyanobacterial evolution and habitat adaptation.</title>
        <authorList>
            <person name="Chen M.Y."/>
            <person name="Teng W.K."/>
            <person name="Zhao L."/>
            <person name="Hu C.X."/>
            <person name="Zhou Y.K."/>
            <person name="Han B.P."/>
            <person name="Song L.R."/>
            <person name="Shu W.S."/>
        </authorList>
    </citation>
    <scope>NUCLEOTIDE SEQUENCE [LARGE SCALE GENOMIC DNA]</scope>
    <source>
        <strain evidence="2 3">FACHB-130</strain>
    </source>
</reference>
<dbReference type="Proteomes" id="UP000603457">
    <property type="component" value="Unassembled WGS sequence"/>
</dbReference>
<name>A0ABR8FXF8_9NOSO</name>
<keyword evidence="1" id="KW-0812">Transmembrane</keyword>
<protein>
    <submittedName>
        <fullName evidence="2">Cofactor assembly of complex C subunit B</fullName>
    </submittedName>
</protein>
<comment type="caution">
    <text evidence="2">The sequence shown here is derived from an EMBL/GenBank/DDBJ whole genome shotgun (WGS) entry which is preliminary data.</text>
</comment>
<evidence type="ECO:0000256" key="1">
    <source>
        <dbReference type="SAM" id="Phobius"/>
    </source>
</evidence>
<dbReference type="PANTHER" id="PTHR35302">
    <property type="match status" value="1"/>
</dbReference>
<feature type="transmembrane region" description="Helical" evidence="1">
    <location>
        <begin position="109"/>
        <end position="128"/>
    </location>
</feature>